<organism evidence="1 2">
    <name type="scientific">Flavobacterium ginsengisoli</name>
    <dbReference type="NCBI Taxonomy" id="871694"/>
    <lineage>
        <taxon>Bacteria</taxon>
        <taxon>Pseudomonadati</taxon>
        <taxon>Bacteroidota</taxon>
        <taxon>Flavobacteriia</taxon>
        <taxon>Flavobacteriales</taxon>
        <taxon>Flavobacteriaceae</taxon>
        <taxon>Flavobacterium</taxon>
    </lineage>
</organism>
<dbReference type="Proteomes" id="UP001501367">
    <property type="component" value="Unassembled WGS sequence"/>
</dbReference>
<gene>
    <name evidence="1" type="ORF">GCM10022422_14500</name>
</gene>
<evidence type="ECO:0000313" key="1">
    <source>
        <dbReference type="EMBL" id="GAA3732979.1"/>
    </source>
</evidence>
<accession>A0ABP7F864</accession>
<dbReference type="EMBL" id="BAABDT010000002">
    <property type="protein sequence ID" value="GAA3732979.1"/>
    <property type="molecule type" value="Genomic_DNA"/>
</dbReference>
<dbReference type="RefSeq" id="WP_345157858.1">
    <property type="nucleotide sequence ID" value="NZ_BAABDT010000002.1"/>
</dbReference>
<keyword evidence="2" id="KW-1185">Reference proteome</keyword>
<comment type="caution">
    <text evidence="1">The sequence shown here is derived from an EMBL/GenBank/DDBJ whole genome shotgun (WGS) entry which is preliminary data.</text>
</comment>
<evidence type="ECO:0000313" key="2">
    <source>
        <dbReference type="Proteomes" id="UP001501367"/>
    </source>
</evidence>
<proteinExistence type="predicted"/>
<evidence type="ECO:0008006" key="3">
    <source>
        <dbReference type="Google" id="ProtNLM"/>
    </source>
</evidence>
<name>A0ABP7F864_9FLAO</name>
<protein>
    <recommendedName>
        <fullName evidence="3">HNH endonuclease 5 domain-containing protein</fullName>
    </recommendedName>
</protein>
<reference evidence="2" key="1">
    <citation type="journal article" date="2019" name="Int. J. Syst. Evol. Microbiol.">
        <title>The Global Catalogue of Microorganisms (GCM) 10K type strain sequencing project: providing services to taxonomists for standard genome sequencing and annotation.</title>
        <authorList>
            <consortium name="The Broad Institute Genomics Platform"/>
            <consortium name="The Broad Institute Genome Sequencing Center for Infectious Disease"/>
            <person name="Wu L."/>
            <person name="Ma J."/>
        </authorList>
    </citation>
    <scope>NUCLEOTIDE SEQUENCE [LARGE SCALE GENOMIC DNA]</scope>
    <source>
        <strain evidence="2">JCM 17336</strain>
    </source>
</reference>
<sequence>MKYYNMKKCYNCGVPFSELNKIERTKEHIPARTLFEGYPKEYLINRKTVPACLKCNQEYSRIDDEIRDLIGVTNESDDEKKELTAKTIRKIFGNKKDLNKRMSIGKDSIYFNFNMTTIDKIHFKNFKGIYYTITKQPLNEIYSLDVYSLGQDEKKLELGEKFIKEIELIENWDVSGHENVFKFKMASVDINSLQLLELSEKNLNLESEVLICAMKYNSTVVALVVAMKESMRNWE</sequence>